<dbReference type="GO" id="GO:0005634">
    <property type="term" value="C:nucleus"/>
    <property type="evidence" value="ECO:0007669"/>
    <property type="project" value="TreeGrafter"/>
</dbReference>
<dbReference type="VEuPathDB" id="AmoebaDB:ACA1_097360"/>
<feature type="domain" description="Copine C-terminal" evidence="2">
    <location>
        <begin position="39"/>
        <end position="82"/>
    </location>
</feature>
<dbReference type="AlphaFoldDB" id="L8GJ66"/>
<feature type="domain" description="Copine C-terminal" evidence="2">
    <location>
        <begin position="106"/>
        <end position="228"/>
    </location>
</feature>
<dbReference type="Proteomes" id="UP000011083">
    <property type="component" value="Unassembled WGS sequence"/>
</dbReference>
<dbReference type="PANTHER" id="PTHR45751">
    <property type="entry name" value="COPINE FAMILY PROTEIN 1"/>
    <property type="match status" value="1"/>
</dbReference>
<dbReference type="KEGG" id="acan:ACA1_097360"/>
<dbReference type="Pfam" id="PF07002">
    <property type="entry name" value="Copine"/>
    <property type="match status" value="2"/>
</dbReference>
<evidence type="ECO:0000313" key="4">
    <source>
        <dbReference type="Proteomes" id="UP000011083"/>
    </source>
</evidence>
<dbReference type="RefSeq" id="XP_004335065.1">
    <property type="nucleotide sequence ID" value="XM_004335017.1"/>
</dbReference>
<name>L8GJ66_ACACF</name>
<keyword evidence="4" id="KW-1185">Reference proteome</keyword>
<dbReference type="OMA" id="MHEYDDQ"/>
<evidence type="ECO:0000259" key="2">
    <source>
        <dbReference type="Pfam" id="PF07002"/>
    </source>
</evidence>
<dbReference type="GO" id="GO:0004842">
    <property type="term" value="F:ubiquitin-protein transferase activity"/>
    <property type="evidence" value="ECO:0007669"/>
    <property type="project" value="TreeGrafter"/>
</dbReference>
<dbReference type="PANTHER" id="PTHR45751:SF11">
    <property type="entry name" value="COPINE FAMILY PROTEIN 2"/>
    <property type="match status" value="1"/>
</dbReference>
<proteinExistence type="predicted"/>
<evidence type="ECO:0000256" key="1">
    <source>
        <dbReference type="SAM" id="MobiDB-lite"/>
    </source>
</evidence>
<dbReference type="InterPro" id="IPR010734">
    <property type="entry name" value="Copine_C"/>
</dbReference>
<feature type="compositionally biased region" description="Basic and acidic residues" evidence="1">
    <location>
        <begin position="13"/>
        <end position="24"/>
    </location>
</feature>
<gene>
    <name evidence="3" type="ORF">ACA1_097360</name>
</gene>
<dbReference type="OrthoDB" id="5855668at2759"/>
<organism evidence="3 4">
    <name type="scientific">Acanthamoeba castellanii (strain ATCC 30010 / Neff)</name>
    <dbReference type="NCBI Taxonomy" id="1257118"/>
    <lineage>
        <taxon>Eukaryota</taxon>
        <taxon>Amoebozoa</taxon>
        <taxon>Discosea</taxon>
        <taxon>Longamoebia</taxon>
        <taxon>Centramoebida</taxon>
        <taxon>Acanthamoebidae</taxon>
        <taxon>Acanthamoeba</taxon>
    </lineage>
</organism>
<dbReference type="InterPro" id="IPR052079">
    <property type="entry name" value="E3_ligase/Copine_domain"/>
</dbReference>
<dbReference type="EMBL" id="KB008103">
    <property type="protein sequence ID" value="ELR13052.1"/>
    <property type="molecule type" value="Genomic_DNA"/>
</dbReference>
<sequence>MGGGESKHRRPLQRQEEPQKERYDFKSIKDKFETIEESISPHHLNPYQYAIKILGETLSAFDDDGLIPVFGFGDKQTQDKTVFPFFPGLALPALARFELRGEAINIVKRERAYHILIIIADGQVTPDSEYCQAETETKNAIVEKTNQTNTQASHYPLSIILVGVGDGPWDSAEEQFDDGLPTRQFDNFQFVNFHKEVSYGGEEFGPAYFAVAALQEVPEQYEAIRKLELL</sequence>
<dbReference type="GeneID" id="14913270"/>
<reference evidence="3 4" key="1">
    <citation type="journal article" date="2013" name="Genome Biol.">
        <title>Genome of Acanthamoeba castellanii highlights extensive lateral gene transfer and early evolution of tyrosine kinase signaling.</title>
        <authorList>
            <person name="Clarke M."/>
            <person name="Lohan A.J."/>
            <person name="Liu B."/>
            <person name="Lagkouvardos I."/>
            <person name="Roy S."/>
            <person name="Zafar N."/>
            <person name="Bertelli C."/>
            <person name="Schilde C."/>
            <person name="Kianianmomeni A."/>
            <person name="Burglin T.R."/>
            <person name="Frech C."/>
            <person name="Turcotte B."/>
            <person name="Kopec K.O."/>
            <person name="Synnott J.M."/>
            <person name="Choo C."/>
            <person name="Paponov I."/>
            <person name="Finkler A."/>
            <person name="Soon Heng Tan C."/>
            <person name="Hutchins A.P."/>
            <person name="Weinmeier T."/>
            <person name="Rattei T."/>
            <person name="Chu J.S."/>
            <person name="Gimenez G."/>
            <person name="Irimia M."/>
            <person name="Rigden D.J."/>
            <person name="Fitzpatrick D.A."/>
            <person name="Lorenzo-Morales J."/>
            <person name="Bateman A."/>
            <person name="Chiu C.H."/>
            <person name="Tang P."/>
            <person name="Hegemann P."/>
            <person name="Fromm H."/>
            <person name="Raoult D."/>
            <person name="Greub G."/>
            <person name="Miranda-Saavedra D."/>
            <person name="Chen N."/>
            <person name="Nash P."/>
            <person name="Ginger M.L."/>
            <person name="Horn M."/>
            <person name="Schaap P."/>
            <person name="Caler L."/>
            <person name="Loftus B."/>
        </authorList>
    </citation>
    <scope>NUCLEOTIDE SEQUENCE [LARGE SCALE GENOMIC DNA]</scope>
    <source>
        <strain evidence="3 4">Neff</strain>
    </source>
</reference>
<dbReference type="GO" id="GO:0016567">
    <property type="term" value="P:protein ubiquitination"/>
    <property type="evidence" value="ECO:0007669"/>
    <property type="project" value="TreeGrafter"/>
</dbReference>
<protein>
    <submittedName>
        <fullName evidence="3">RINGfinger protein</fullName>
    </submittedName>
</protein>
<accession>L8GJ66</accession>
<evidence type="ECO:0000313" key="3">
    <source>
        <dbReference type="EMBL" id="ELR13052.1"/>
    </source>
</evidence>
<feature type="region of interest" description="Disordered" evidence="1">
    <location>
        <begin position="1"/>
        <end position="24"/>
    </location>
</feature>